<dbReference type="Pfam" id="PF07774">
    <property type="entry name" value="EMC1_C"/>
    <property type="match status" value="1"/>
</dbReference>
<dbReference type="SUPFAM" id="SSF50998">
    <property type="entry name" value="Quinoprotein alcohol dehydrogenase-like"/>
    <property type="match status" value="1"/>
</dbReference>
<evidence type="ECO:0000256" key="2">
    <source>
        <dbReference type="ARBA" id="ARBA00007904"/>
    </source>
</evidence>
<evidence type="ECO:0000259" key="13">
    <source>
        <dbReference type="Pfam" id="PF25293"/>
    </source>
</evidence>
<evidence type="ECO:0000256" key="10">
    <source>
        <dbReference type="ARBA" id="ARBA00023180"/>
    </source>
</evidence>
<dbReference type="Gene3D" id="2.130.10.10">
    <property type="entry name" value="YVTN repeat-like/Quinoprotein amine dehydrogenase"/>
    <property type="match status" value="1"/>
</dbReference>
<dbReference type="GO" id="GO:0034975">
    <property type="term" value="P:protein folding in endoplasmic reticulum"/>
    <property type="evidence" value="ECO:0007669"/>
    <property type="project" value="TreeGrafter"/>
</dbReference>
<evidence type="ECO:0000256" key="6">
    <source>
        <dbReference type="ARBA" id="ARBA00022729"/>
    </source>
</evidence>
<dbReference type="RefSeq" id="XP_007775044.1">
    <property type="nucleotide sequence ID" value="XM_007776854.1"/>
</dbReference>
<keyword evidence="6 11" id="KW-0732">Signal</keyword>
<dbReference type="PANTHER" id="PTHR21573">
    <property type="entry name" value="ER MEMBRANE PROTEIN COMPLEX SUBUNIT 1"/>
    <property type="match status" value="1"/>
</dbReference>
<organism evidence="14 15">
    <name type="scientific">Coniophora puteana (strain RWD-64-598)</name>
    <name type="common">Brown rot fungus</name>
    <dbReference type="NCBI Taxonomy" id="741705"/>
    <lineage>
        <taxon>Eukaryota</taxon>
        <taxon>Fungi</taxon>
        <taxon>Dikarya</taxon>
        <taxon>Basidiomycota</taxon>
        <taxon>Agaricomycotina</taxon>
        <taxon>Agaricomycetes</taxon>
        <taxon>Agaricomycetidae</taxon>
        <taxon>Boletales</taxon>
        <taxon>Coniophorineae</taxon>
        <taxon>Coniophoraceae</taxon>
        <taxon>Coniophora</taxon>
    </lineage>
</organism>
<comment type="similarity">
    <text evidence="2">Belongs to the EMC1 family.</text>
</comment>
<keyword evidence="15" id="KW-1185">Reference proteome</keyword>
<name>A0A5M3M7V8_CONPW</name>
<comment type="subunit">
    <text evidence="3">Component of the ER membrane protein complex (EMC).</text>
</comment>
<evidence type="ECO:0000256" key="1">
    <source>
        <dbReference type="ARBA" id="ARBA00004115"/>
    </source>
</evidence>
<dbReference type="SMART" id="SM00564">
    <property type="entry name" value="PQQ"/>
    <property type="match status" value="3"/>
</dbReference>
<dbReference type="OMA" id="SWAEVYH"/>
<dbReference type="KEGG" id="cput:CONPUDRAFT_132590"/>
<evidence type="ECO:0000256" key="3">
    <source>
        <dbReference type="ARBA" id="ARBA00011276"/>
    </source>
</evidence>
<dbReference type="OrthoDB" id="28092at2759"/>
<dbReference type="EMBL" id="JH711590">
    <property type="protein sequence ID" value="EIW74996.1"/>
    <property type="molecule type" value="Genomic_DNA"/>
</dbReference>
<comment type="subcellular location">
    <subcellularLocation>
        <location evidence="1">Endoplasmic reticulum membrane</location>
        <topology evidence="1">Single-pass type I membrane protein</topology>
    </subcellularLocation>
</comment>
<dbReference type="AlphaFoldDB" id="A0A5M3M7V8"/>
<dbReference type="InterPro" id="IPR058545">
    <property type="entry name" value="Beta-prop_EMC1_1st"/>
</dbReference>
<gene>
    <name evidence="14" type="ORF">CONPUDRAFT_132590</name>
</gene>
<dbReference type="InterPro" id="IPR011047">
    <property type="entry name" value="Quinoprotein_ADH-like_sf"/>
</dbReference>
<keyword evidence="10" id="KW-0325">Glycoprotein</keyword>
<feature type="chain" id="PRO_5024358100" description="ER membrane protein complex subunit 1" evidence="11">
    <location>
        <begin position="25"/>
        <end position="1040"/>
    </location>
</feature>
<keyword evidence="8" id="KW-1133">Transmembrane helix</keyword>
<dbReference type="InterPro" id="IPR018391">
    <property type="entry name" value="PQQ_b-propeller_rpt"/>
</dbReference>
<dbReference type="Pfam" id="PF25293">
    <property type="entry name" value="Beta-prop_EMC1_N"/>
    <property type="match status" value="1"/>
</dbReference>
<feature type="signal peptide" evidence="11">
    <location>
        <begin position="1"/>
        <end position="24"/>
    </location>
</feature>
<keyword evidence="5" id="KW-0812">Transmembrane</keyword>
<dbReference type="InterPro" id="IPR026895">
    <property type="entry name" value="EMC1"/>
</dbReference>
<dbReference type="PANTHER" id="PTHR21573:SF0">
    <property type="entry name" value="ER MEMBRANE PROTEIN COMPLEX SUBUNIT 1"/>
    <property type="match status" value="1"/>
</dbReference>
<dbReference type="GO" id="GO:0072546">
    <property type="term" value="C:EMC complex"/>
    <property type="evidence" value="ECO:0007669"/>
    <property type="project" value="InterPro"/>
</dbReference>
<dbReference type="Proteomes" id="UP000053558">
    <property type="component" value="Unassembled WGS sequence"/>
</dbReference>
<evidence type="ECO:0000256" key="5">
    <source>
        <dbReference type="ARBA" id="ARBA00022692"/>
    </source>
</evidence>
<evidence type="ECO:0000256" key="9">
    <source>
        <dbReference type="ARBA" id="ARBA00023136"/>
    </source>
</evidence>
<evidence type="ECO:0000313" key="14">
    <source>
        <dbReference type="EMBL" id="EIW74996.1"/>
    </source>
</evidence>
<comment type="caution">
    <text evidence="14">The sequence shown here is derived from an EMBL/GenBank/DDBJ whole genome shotgun (WGS) entry which is preliminary data.</text>
</comment>
<keyword evidence="9" id="KW-0472">Membrane</keyword>
<feature type="domain" description="ER membrane protein complex subunit 1 C-terminal" evidence="12">
    <location>
        <begin position="808"/>
        <end position="1038"/>
    </location>
</feature>
<feature type="domain" description="EMC1 first beta-propeller" evidence="13">
    <location>
        <begin position="24"/>
        <end position="443"/>
    </location>
</feature>
<reference evidence="15" key="1">
    <citation type="journal article" date="2012" name="Science">
        <title>The Paleozoic origin of enzymatic lignin decomposition reconstructed from 31 fungal genomes.</title>
        <authorList>
            <person name="Floudas D."/>
            <person name="Binder M."/>
            <person name="Riley R."/>
            <person name="Barry K."/>
            <person name="Blanchette R.A."/>
            <person name="Henrissat B."/>
            <person name="Martinez A.T."/>
            <person name="Otillar R."/>
            <person name="Spatafora J.W."/>
            <person name="Yadav J.S."/>
            <person name="Aerts A."/>
            <person name="Benoit I."/>
            <person name="Boyd A."/>
            <person name="Carlson A."/>
            <person name="Copeland A."/>
            <person name="Coutinho P.M."/>
            <person name="de Vries R.P."/>
            <person name="Ferreira P."/>
            <person name="Findley K."/>
            <person name="Foster B."/>
            <person name="Gaskell J."/>
            <person name="Glotzer D."/>
            <person name="Gorecki P."/>
            <person name="Heitman J."/>
            <person name="Hesse C."/>
            <person name="Hori C."/>
            <person name="Igarashi K."/>
            <person name="Jurgens J.A."/>
            <person name="Kallen N."/>
            <person name="Kersten P."/>
            <person name="Kohler A."/>
            <person name="Kuees U."/>
            <person name="Kumar T.K.A."/>
            <person name="Kuo A."/>
            <person name="LaButti K."/>
            <person name="Larrondo L.F."/>
            <person name="Lindquist E."/>
            <person name="Ling A."/>
            <person name="Lombard V."/>
            <person name="Lucas S."/>
            <person name="Lundell T."/>
            <person name="Martin R."/>
            <person name="McLaughlin D.J."/>
            <person name="Morgenstern I."/>
            <person name="Morin E."/>
            <person name="Murat C."/>
            <person name="Nagy L.G."/>
            <person name="Nolan M."/>
            <person name="Ohm R.A."/>
            <person name="Patyshakuliyeva A."/>
            <person name="Rokas A."/>
            <person name="Ruiz-Duenas F.J."/>
            <person name="Sabat G."/>
            <person name="Salamov A."/>
            <person name="Samejima M."/>
            <person name="Schmutz J."/>
            <person name="Slot J.C."/>
            <person name="St John F."/>
            <person name="Stenlid J."/>
            <person name="Sun H."/>
            <person name="Sun S."/>
            <person name="Syed K."/>
            <person name="Tsang A."/>
            <person name="Wiebenga A."/>
            <person name="Young D."/>
            <person name="Pisabarro A."/>
            <person name="Eastwood D.C."/>
            <person name="Martin F."/>
            <person name="Cullen D."/>
            <person name="Grigoriev I.V."/>
            <person name="Hibbett D.S."/>
        </authorList>
    </citation>
    <scope>NUCLEOTIDE SEQUENCE [LARGE SCALE GENOMIC DNA]</scope>
    <source>
        <strain evidence="15">RWD-64-598 SS2</strain>
    </source>
</reference>
<keyword evidence="7" id="KW-0256">Endoplasmic reticulum</keyword>
<accession>A0A5M3M7V8</accession>
<evidence type="ECO:0000259" key="12">
    <source>
        <dbReference type="Pfam" id="PF07774"/>
    </source>
</evidence>
<proteinExistence type="inferred from homology"/>
<evidence type="ECO:0000256" key="4">
    <source>
        <dbReference type="ARBA" id="ARBA00020824"/>
    </source>
</evidence>
<evidence type="ECO:0000256" key="11">
    <source>
        <dbReference type="SAM" id="SignalP"/>
    </source>
</evidence>
<evidence type="ECO:0000256" key="7">
    <source>
        <dbReference type="ARBA" id="ARBA00022824"/>
    </source>
</evidence>
<protein>
    <recommendedName>
        <fullName evidence="4">ER membrane protein complex subunit 1</fullName>
    </recommendedName>
</protein>
<sequence>MRLLGCKALFAALWLGTRTVSVWALHESDVGLVDWTQKLVGVPIYSSPLTAPVFHGDLILMATSANVLAGVNATDGSVVWRSIYDAEDPIMSYTDHGDTVSTLSGPGGATLRAYDANDGALLLEKRLHDPLLGKLHDPGNLGTRLLHLDESGEAPSETILALTNGYTVHSLDATTGETRWTWVASDQGSLIIHTHLLADPKSSTLFVAGLAKSTASFTLHVTALSLSTGEELTSHNIPANLADARTDYVALTGPAGTGGACLSWLEKGVIKVAVLKPDLKGSVLSIPGAKYKRVEDIGLAMNGQYLAYKEDGAGQVMHFDAEKGVLKAIWEFPESASSSEYSESTYAGAHDAATKDPRVVRAFWSNKHNRIVHQVFAADVAADKATNAGYVVPFDTSEHGVIRYALLDGSSTSEMETTRVLLITSTGAVQLWKHNKLQWTREEALSTIQVAEFVELPERKVAGTHVDDDEGYVSMLRRQLGDAKNLPHFIISFIRRFATGSYASVSSSASPSLSEGEAASHGGLSRDTFGFRQVIVAATSYGKLYGIDSSSGRILWSRVLGLGWAAKVGGRIIPVKIYTTRTVADAEGPRVVVVTQRRADNTLVDTVVFHIDPLTGEDAKEDGVPKAQRNALEGKDSIAGPLMETFLVPDGNKTVLLLDEFLQARLYPETPATQKALEEITPSLYFMLRAGEAGARQLVGHQLTAAPDLSEHLVGYPTWTLPLQPHEEILSVLPPTQGPIASVGKVLGNRATLYKYLNPHMRVVLTALPIGDKPSCGVYVVDGVKGSIVYNARVPAAGGRCDVHASLTENWLVYHYYDDESAGVPTTTDSPAGEDTAGGAVKGWRVVSVEIYEGQNPDDKTSSSDLSAFSSASLHGTAIETSFITTQGITAIASTSTKFGVTTKDIIIATKKHSIQAIPRRLLDPRRPHHKPTAEEIEEMLVQYDPVLPDDPRLVLSHNYEVANVRQIVTAPSLLESTTLVFAFGLDLFCTRIAPSNTFDVLSEGFNKVQLVLTILGLTVAIAITKPMVRRKRLRERWYQ</sequence>
<dbReference type="InterPro" id="IPR011678">
    <property type="entry name" value="EMC1_C"/>
</dbReference>
<dbReference type="InterPro" id="IPR015943">
    <property type="entry name" value="WD40/YVTN_repeat-like_dom_sf"/>
</dbReference>
<evidence type="ECO:0000313" key="15">
    <source>
        <dbReference type="Proteomes" id="UP000053558"/>
    </source>
</evidence>
<dbReference type="GeneID" id="19200420"/>
<evidence type="ECO:0000256" key="8">
    <source>
        <dbReference type="ARBA" id="ARBA00022989"/>
    </source>
</evidence>